<dbReference type="Proteomes" id="UP001147782">
    <property type="component" value="Unassembled WGS sequence"/>
</dbReference>
<feature type="signal peptide" evidence="5">
    <location>
        <begin position="1"/>
        <end position="17"/>
    </location>
</feature>
<evidence type="ECO:0000256" key="4">
    <source>
        <dbReference type="SAM" id="MobiDB-lite"/>
    </source>
</evidence>
<dbReference type="AlphaFoldDB" id="A0A9W9VUR6"/>
<keyword evidence="8" id="KW-1185">Reference proteome</keyword>
<dbReference type="GO" id="GO:0009986">
    <property type="term" value="C:cell surface"/>
    <property type="evidence" value="ECO:0007669"/>
    <property type="project" value="TreeGrafter"/>
</dbReference>
<dbReference type="OrthoDB" id="4689212at2759"/>
<evidence type="ECO:0000256" key="1">
    <source>
        <dbReference type="ARBA" id="ARBA00022729"/>
    </source>
</evidence>
<dbReference type="GO" id="GO:0009277">
    <property type="term" value="C:fungal-type cell wall"/>
    <property type="evidence" value="ECO:0007669"/>
    <property type="project" value="TreeGrafter"/>
</dbReference>
<feature type="region of interest" description="Disordered" evidence="4">
    <location>
        <begin position="241"/>
        <end position="297"/>
    </location>
</feature>
<evidence type="ECO:0000313" key="7">
    <source>
        <dbReference type="EMBL" id="KAJ5389741.1"/>
    </source>
</evidence>
<proteinExistence type="inferred from homology"/>
<comment type="similarity">
    <text evidence="3">Belongs to the ZPS1 family.</text>
</comment>
<dbReference type="InterPro" id="IPR024079">
    <property type="entry name" value="MetalloPept_cat_dom_sf"/>
</dbReference>
<dbReference type="RefSeq" id="XP_056560469.1">
    <property type="nucleotide sequence ID" value="XM_056693740.1"/>
</dbReference>
<feature type="compositionally biased region" description="Basic and acidic residues" evidence="4">
    <location>
        <begin position="287"/>
        <end position="297"/>
    </location>
</feature>
<dbReference type="CDD" id="cd11307">
    <property type="entry name" value="M35_Asp_f2_like"/>
    <property type="match status" value="1"/>
</dbReference>
<dbReference type="PANTHER" id="PTHR39399">
    <property type="entry name" value="PROTEIN ZPS1"/>
    <property type="match status" value="1"/>
</dbReference>
<dbReference type="PANTHER" id="PTHR39399:SF1">
    <property type="entry name" value="PROTEIN ZPS1"/>
    <property type="match status" value="1"/>
</dbReference>
<feature type="compositionally biased region" description="Low complexity" evidence="4">
    <location>
        <begin position="267"/>
        <end position="280"/>
    </location>
</feature>
<sequence length="297" mass="32345">MAIFIKILMISVATTAALPALGSGNLSRPFEMTDITPWNAGGTTQFPIHASCNATQRRQIELGLAEAVDLAAHARDHISRWRNESEIYRKYFGNSPSMEAIGAFEVVVSGDKNDVLFRCDNPDGNCDLEGYAGHWRGENGTKETVICDLSYETRRSLSTMCGMGYTVSGSETNTFWASDLLHRLYHLPSIGQSWVDHYADGFEEVIDLAIENATLSTHDSETLQYFALEVYAHDISIPGIGCPGEQHEHKHEDDETDVANSGGSQPTATSTTGEASSTTADVPANCHTHEGGELHCT</sequence>
<evidence type="ECO:0000256" key="5">
    <source>
        <dbReference type="SAM" id="SignalP"/>
    </source>
</evidence>
<dbReference type="FunFam" id="3.40.390.10:FF:000043">
    <property type="entry name" value="Major allergen Asp F2"/>
    <property type="match status" value="1"/>
</dbReference>
<keyword evidence="1 5" id="KW-0732">Signal</keyword>
<feature type="domain" description="Putative peptidase" evidence="6">
    <location>
        <begin position="11"/>
        <end position="245"/>
    </location>
</feature>
<dbReference type="InterPro" id="IPR029482">
    <property type="entry name" value="HRXXH"/>
</dbReference>
<protein>
    <submittedName>
        <fullName evidence="7">Major allergen Asp f 2</fullName>
    </submittedName>
</protein>
<dbReference type="GO" id="GO:0008270">
    <property type="term" value="F:zinc ion binding"/>
    <property type="evidence" value="ECO:0007669"/>
    <property type="project" value="TreeGrafter"/>
</dbReference>
<dbReference type="Gene3D" id="3.40.390.10">
    <property type="entry name" value="Collagenase (Catalytic Domain)"/>
    <property type="match status" value="1"/>
</dbReference>
<dbReference type="EMBL" id="JAPZBS010000001">
    <property type="protein sequence ID" value="KAJ5389741.1"/>
    <property type="molecule type" value="Genomic_DNA"/>
</dbReference>
<name>A0A9W9VUR6_9EURO</name>
<comment type="caution">
    <text evidence="7">The sequence shown here is derived from an EMBL/GenBank/DDBJ whole genome shotgun (WGS) entry which is preliminary data.</text>
</comment>
<reference evidence="7" key="1">
    <citation type="submission" date="2022-11" db="EMBL/GenBank/DDBJ databases">
        <authorList>
            <person name="Petersen C."/>
        </authorList>
    </citation>
    <scope>NUCLEOTIDE SEQUENCE</scope>
    <source>
        <strain evidence="7">IBT 29864</strain>
    </source>
</reference>
<gene>
    <name evidence="7" type="ORF">N7496_000809</name>
</gene>
<evidence type="ECO:0000259" key="6">
    <source>
        <dbReference type="Pfam" id="PF13933"/>
    </source>
</evidence>
<organism evidence="7 8">
    <name type="scientific">Penicillium cataractarum</name>
    <dbReference type="NCBI Taxonomy" id="2100454"/>
    <lineage>
        <taxon>Eukaryota</taxon>
        <taxon>Fungi</taxon>
        <taxon>Dikarya</taxon>
        <taxon>Ascomycota</taxon>
        <taxon>Pezizomycotina</taxon>
        <taxon>Eurotiomycetes</taxon>
        <taxon>Eurotiomycetidae</taxon>
        <taxon>Eurotiales</taxon>
        <taxon>Aspergillaceae</taxon>
        <taxon>Penicillium</taxon>
    </lineage>
</organism>
<keyword evidence="2" id="KW-0325">Glycoprotein</keyword>
<dbReference type="SUPFAM" id="SSF55486">
    <property type="entry name" value="Metalloproteases ('zincins'), catalytic domain"/>
    <property type="match status" value="1"/>
</dbReference>
<dbReference type="GO" id="GO:0005178">
    <property type="term" value="F:integrin binding"/>
    <property type="evidence" value="ECO:0007669"/>
    <property type="project" value="TreeGrafter"/>
</dbReference>
<evidence type="ECO:0000256" key="2">
    <source>
        <dbReference type="ARBA" id="ARBA00023180"/>
    </source>
</evidence>
<evidence type="ECO:0000256" key="3">
    <source>
        <dbReference type="ARBA" id="ARBA00060890"/>
    </source>
</evidence>
<dbReference type="InterPro" id="IPR039124">
    <property type="entry name" value="PRA1-like"/>
</dbReference>
<dbReference type="GO" id="GO:0005576">
    <property type="term" value="C:extracellular region"/>
    <property type="evidence" value="ECO:0007669"/>
    <property type="project" value="TreeGrafter"/>
</dbReference>
<dbReference type="GO" id="GO:0008237">
    <property type="term" value="F:metallopeptidase activity"/>
    <property type="evidence" value="ECO:0007669"/>
    <property type="project" value="InterPro"/>
</dbReference>
<dbReference type="GeneID" id="81432917"/>
<dbReference type="Pfam" id="PF13933">
    <property type="entry name" value="HRXXH"/>
    <property type="match status" value="1"/>
</dbReference>
<accession>A0A9W9VUR6</accession>
<evidence type="ECO:0000313" key="8">
    <source>
        <dbReference type="Proteomes" id="UP001147782"/>
    </source>
</evidence>
<feature type="chain" id="PRO_5040800991" evidence="5">
    <location>
        <begin position="18"/>
        <end position="297"/>
    </location>
</feature>
<reference evidence="7" key="2">
    <citation type="journal article" date="2023" name="IMA Fungus">
        <title>Comparative genomic study of the Penicillium genus elucidates a diverse pangenome and 15 lateral gene transfer events.</title>
        <authorList>
            <person name="Petersen C."/>
            <person name="Sorensen T."/>
            <person name="Nielsen M.R."/>
            <person name="Sondergaard T.E."/>
            <person name="Sorensen J.L."/>
            <person name="Fitzpatrick D.A."/>
            <person name="Frisvad J.C."/>
            <person name="Nielsen K.L."/>
        </authorList>
    </citation>
    <scope>NUCLEOTIDE SEQUENCE</scope>
    <source>
        <strain evidence="7">IBT 29864</strain>
    </source>
</reference>